<evidence type="ECO:0000256" key="2">
    <source>
        <dbReference type="SAM" id="MobiDB-lite"/>
    </source>
</evidence>
<accession>A0ABM4CX65</accession>
<name>A0ABM4CX65_HYDVU</name>
<dbReference type="GeneID" id="105846863"/>
<evidence type="ECO:0000313" key="4">
    <source>
        <dbReference type="RefSeq" id="XP_065666523.1"/>
    </source>
</evidence>
<dbReference type="RefSeq" id="XP_065666523.1">
    <property type="nucleotide sequence ID" value="XM_065810451.1"/>
</dbReference>
<dbReference type="Proteomes" id="UP001652625">
    <property type="component" value="Chromosome 11"/>
</dbReference>
<feature type="compositionally biased region" description="Polar residues" evidence="2">
    <location>
        <begin position="332"/>
        <end position="343"/>
    </location>
</feature>
<sequence>MNLKKVFPPTDNVFWKKENFTMHNVMLDLPNPEPKKLINSTPIKAEKKHLKSKFITKIESSKPIVQASTKTELPKPLVQVSSTNISSELNKKECTLKDLCKEDKIKITNLIKELAKYGEEKEKALEELQYMKKNFEEKLQILDKEKQISIRDQIVLKEKLLEYEFSKNNEINLEEKNNAEHTSFCESDISDVSNIRNDLKNVQMNRVQKRISVILPDENTLAEIFNEQQKQFQLQQKRLQDQIEQLQKLQESVVAHQINTKARIQSISPIFRKENEDRPLKCAAGLDLTLKEYPIVRKNKLDEYLISQNKINNLISDSMIKKNETIKGHYVSNDSPTDYSNKNSEASSLVSASTSPVKNKKEISIQTDIPIENTSLKLKDSKKVNLLNSQGFFQNLKYQESYLSCTMSQKKVFPKKRQRQSNSHNVLKLVGISSDSDEDNMSHNPLKNYANKKNNFTFQKSTFQPNHHASSCALVDCFNSKNVQTCAVSKNLYSGKSFSTHSSFEENKLKEEIIDDCKMLNDIFFIC</sequence>
<feature type="coiled-coil region" evidence="1">
    <location>
        <begin position="107"/>
        <end position="145"/>
    </location>
</feature>
<dbReference type="Pfam" id="PF15369">
    <property type="entry name" value="KIAA1328"/>
    <property type="match status" value="1"/>
</dbReference>
<dbReference type="PANTHER" id="PTHR28375:SF1">
    <property type="entry name" value="PROTEIN HINDERIN"/>
    <property type="match status" value="1"/>
</dbReference>
<keyword evidence="1" id="KW-0175">Coiled coil</keyword>
<feature type="compositionally biased region" description="Low complexity" evidence="2">
    <location>
        <begin position="344"/>
        <end position="353"/>
    </location>
</feature>
<proteinExistence type="predicted"/>
<organism evidence="3 4">
    <name type="scientific">Hydra vulgaris</name>
    <name type="common">Hydra</name>
    <name type="synonym">Hydra attenuata</name>
    <dbReference type="NCBI Taxonomy" id="6087"/>
    <lineage>
        <taxon>Eukaryota</taxon>
        <taxon>Metazoa</taxon>
        <taxon>Cnidaria</taxon>
        <taxon>Hydrozoa</taxon>
        <taxon>Hydroidolina</taxon>
        <taxon>Anthoathecata</taxon>
        <taxon>Aplanulata</taxon>
        <taxon>Hydridae</taxon>
        <taxon>Hydra</taxon>
    </lineage>
</organism>
<keyword evidence="3" id="KW-1185">Reference proteome</keyword>
<feature type="coiled-coil region" evidence="1">
    <location>
        <begin position="229"/>
        <end position="259"/>
    </location>
</feature>
<gene>
    <name evidence="4" type="primary">LOC105846863</name>
</gene>
<evidence type="ECO:0000313" key="3">
    <source>
        <dbReference type="Proteomes" id="UP001652625"/>
    </source>
</evidence>
<feature type="region of interest" description="Disordered" evidence="2">
    <location>
        <begin position="331"/>
        <end position="353"/>
    </location>
</feature>
<dbReference type="InterPro" id="IPR032736">
    <property type="entry name" value="Hinderin"/>
</dbReference>
<protein>
    <submittedName>
        <fullName evidence="4">Nuclease SbcCD subunit C</fullName>
    </submittedName>
</protein>
<reference evidence="4" key="1">
    <citation type="submission" date="2025-08" db="UniProtKB">
        <authorList>
            <consortium name="RefSeq"/>
        </authorList>
    </citation>
    <scope>IDENTIFICATION</scope>
</reference>
<evidence type="ECO:0000256" key="1">
    <source>
        <dbReference type="SAM" id="Coils"/>
    </source>
</evidence>
<dbReference type="PANTHER" id="PTHR28375">
    <property type="entry name" value="PROTEIN HINDERIN"/>
    <property type="match status" value="1"/>
</dbReference>